<dbReference type="InterPro" id="IPR013785">
    <property type="entry name" value="Aldolase_TIM"/>
</dbReference>
<dbReference type="Proteomes" id="UP000799772">
    <property type="component" value="Unassembled WGS sequence"/>
</dbReference>
<evidence type="ECO:0000256" key="3">
    <source>
        <dbReference type="ARBA" id="ARBA00004569"/>
    </source>
</evidence>
<evidence type="ECO:0000259" key="19">
    <source>
        <dbReference type="PROSITE" id="PS51349"/>
    </source>
</evidence>
<dbReference type="InterPro" id="IPR000262">
    <property type="entry name" value="FMN-dep_DH"/>
</dbReference>
<keyword evidence="10" id="KW-0408">Iron</keyword>
<evidence type="ECO:0000256" key="7">
    <source>
        <dbReference type="ARBA" id="ARBA00022643"/>
    </source>
</evidence>
<comment type="caution">
    <text evidence="20">The sequence shown here is derived from an EMBL/GenBank/DDBJ whole genome shotgun (WGS) entry which is preliminary data.</text>
</comment>
<dbReference type="PROSITE" id="PS00191">
    <property type="entry name" value="CYTOCHROME_B5_1"/>
    <property type="match status" value="1"/>
</dbReference>
<dbReference type="GO" id="GO:0004460">
    <property type="term" value="F:L-lactate dehydrogenase (cytochrome) activity"/>
    <property type="evidence" value="ECO:0007669"/>
    <property type="project" value="UniProtKB-EC"/>
</dbReference>
<evidence type="ECO:0000256" key="8">
    <source>
        <dbReference type="ARBA" id="ARBA00022723"/>
    </source>
</evidence>
<evidence type="ECO:0000256" key="10">
    <source>
        <dbReference type="ARBA" id="ARBA00023004"/>
    </source>
</evidence>
<keyword evidence="7" id="KW-0288">FMN</keyword>
<feature type="domain" description="Cytochrome b5 heme-binding" evidence="18">
    <location>
        <begin position="10"/>
        <end position="87"/>
    </location>
</feature>
<evidence type="ECO:0000256" key="15">
    <source>
        <dbReference type="ARBA" id="ARBA00066458"/>
    </source>
</evidence>
<proteinExistence type="inferred from homology"/>
<evidence type="ECO:0000256" key="13">
    <source>
        <dbReference type="ARBA" id="ARBA00061137"/>
    </source>
</evidence>
<sequence>MNHKSNNTQAEKLSGEDLAKHNSKESCWVIIHGRAYDVTEFLPEHPGGPKIILKYAGKDATEEFDPIHPPDTLDKYLDKSKHLGEVDMGTVEKEEKEEDPEEKGRQERIKNMPILEQCYNLLDFEAVAKNVMKRTAWAYYSSAADDEITMRENRNAYHKIWFRPRVLQDVTDIDLSTTMLGTKVDIPFYVTATALGKLGNPEGEVVLTRGARKHNVIQMIPTLASCSFDEIVDAAEDGQCQWLQLYVNKNRDITKRIVQHAEKRGCKGLFITVDAPQLGRREKDMRSKFSDVGSNVQSSSGDNVDRSQGAARAISSFIDPSLSWKDIPWFLSITKMPIILKGVQCVEDVIRACHAGVHGVVLSNHGGRQLDFARSGIEVLAEVMPVLRERGLENKLEIFVDGGVRRATDIIKALCLGAKGVGIGRPFLYAMSAYGLPGVDRAMQLLKDEMEMNMRLIGCQNVTQLNPSLVDTRGLSMHTAPIPTDNLGLNVYDPLAGPKILSRL</sequence>
<feature type="region of interest" description="Disordered" evidence="17">
    <location>
        <begin position="84"/>
        <end position="107"/>
    </location>
</feature>
<dbReference type="GO" id="GO:0020037">
    <property type="term" value="F:heme binding"/>
    <property type="evidence" value="ECO:0007669"/>
    <property type="project" value="InterPro"/>
</dbReference>
<feature type="region of interest" description="Disordered" evidence="17">
    <location>
        <begin position="284"/>
        <end position="306"/>
    </location>
</feature>
<dbReference type="GO" id="GO:0005758">
    <property type="term" value="C:mitochondrial intermembrane space"/>
    <property type="evidence" value="ECO:0007669"/>
    <property type="project" value="UniProtKB-SubCell"/>
</dbReference>
<dbReference type="Pfam" id="PF00173">
    <property type="entry name" value="Cyt-b5"/>
    <property type="match status" value="1"/>
</dbReference>
<evidence type="ECO:0000256" key="5">
    <source>
        <dbReference type="ARBA" id="ARBA00022617"/>
    </source>
</evidence>
<organism evidence="20 21">
    <name type="scientific">Rhizodiscina lignyota</name>
    <dbReference type="NCBI Taxonomy" id="1504668"/>
    <lineage>
        <taxon>Eukaryota</taxon>
        <taxon>Fungi</taxon>
        <taxon>Dikarya</taxon>
        <taxon>Ascomycota</taxon>
        <taxon>Pezizomycotina</taxon>
        <taxon>Dothideomycetes</taxon>
        <taxon>Pleosporomycetidae</taxon>
        <taxon>Aulographales</taxon>
        <taxon>Rhizodiscinaceae</taxon>
        <taxon>Rhizodiscina</taxon>
    </lineage>
</organism>
<dbReference type="InterPro" id="IPR008259">
    <property type="entry name" value="FMN_hydac_DH_AS"/>
</dbReference>
<comment type="cofactor">
    <cofactor evidence="2">
        <name>heme b</name>
        <dbReference type="ChEBI" id="CHEBI:60344"/>
    </cofactor>
</comment>
<feature type="compositionally biased region" description="Polar residues" evidence="17">
    <location>
        <begin position="1"/>
        <end position="11"/>
    </location>
</feature>
<keyword evidence="21" id="KW-1185">Reference proteome</keyword>
<evidence type="ECO:0000256" key="14">
    <source>
        <dbReference type="ARBA" id="ARBA00061589"/>
    </source>
</evidence>
<keyword evidence="5" id="KW-0349">Heme</keyword>
<comment type="cofactor">
    <cofactor evidence="1">
        <name>FMN</name>
        <dbReference type="ChEBI" id="CHEBI:58210"/>
    </cofactor>
</comment>
<evidence type="ECO:0000256" key="6">
    <source>
        <dbReference type="ARBA" id="ARBA00022630"/>
    </source>
</evidence>
<evidence type="ECO:0000256" key="12">
    <source>
        <dbReference type="ARBA" id="ARBA00052399"/>
    </source>
</evidence>
<dbReference type="PROSITE" id="PS51349">
    <property type="entry name" value="FMN_HYDROXY_ACID_DH_2"/>
    <property type="match status" value="1"/>
</dbReference>
<dbReference type="SUPFAM" id="SSF51395">
    <property type="entry name" value="FMN-linked oxidoreductases"/>
    <property type="match status" value="1"/>
</dbReference>
<dbReference type="CDD" id="cd02922">
    <property type="entry name" value="FCB2_FMN"/>
    <property type="match status" value="1"/>
</dbReference>
<evidence type="ECO:0000256" key="11">
    <source>
        <dbReference type="ARBA" id="ARBA00023128"/>
    </source>
</evidence>
<dbReference type="InterPro" id="IPR001199">
    <property type="entry name" value="Cyt_B5-like_heme/steroid-bd"/>
</dbReference>
<evidence type="ECO:0000313" key="20">
    <source>
        <dbReference type="EMBL" id="KAF2097290.1"/>
    </source>
</evidence>
<protein>
    <recommendedName>
        <fullName evidence="16">L-lactate dehydrogenase (cytochrome)</fullName>
        <ecNumber evidence="15">1.1.2.3</ecNumber>
    </recommendedName>
</protein>
<dbReference type="InterPro" id="IPR037458">
    <property type="entry name" value="L-MDH/L-LDH_FMN-bd"/>
</dbReference>
<feature type="compositionally biased region" description="Polar residues" evidence="17">
    <location>
        <begin position="292"/>
        <end position="302"/>
    </location>
</feature>
<dbReference type="PANTHER" id="PTHR10578">
    <property type="entry name" value="S -2-HYDROXY-ACID OXIDASE-RELATED"/>
    <property type="match status" value="1"/>
</dbReference>
<dbReference type="FunFam" id="3.10.120.10:FF:000012">
    <property type="entry name" value="Mitochondrial cytochrome b2, putative"/>
    <property type="match status" value="1"/>
</dbReference>
<dbReference type="SMART" id="SM01117">
    <property type="entry name" value="Cyt-b5"/>
    <property type="match status" value="1"/>
</dbReference>
<comment type="subunit">
    <text evidence="4">Homotetramer.</text>
</comment>
<dbReference type="GO" id="GO:0046872">
    <property type="term" value="F:metal ion binding"/>
    <property type="evidence" value="ECO:0007669"/>
    <property type="project" value="UniProtKB-KW"/>
</dbReference>
<dbReference type="Gene3D" id="3.10.120.10">
    <property type="entry name" value="Cytochrome b5-like heme/steroid binding domain"/>
    <property type="match status" value="1"/>
</dbReference>
<dbReference type="FunFam" id="3.20.20.70:FF:000062">
    <property type="entry name" value="Cytochrome b2, mitochondrial, putative"/>
    <property type="match status" value="1"/>
</dbReference>
<feature type="domain" description="FMN hydroxy acid dehydrogenase" evidence="19">
    <location>
        <begin position="113"/>
        <end position="475"/>
    </location>
</feature>
<dbReference type="PANTHER" id="PTHR10578:SF148">
    <property type="entry name" value="L-LACTATE DEHYDROGENASE (CYTOCHROME)"/>
    <property type="match status" value="1"/>
</dbReference>
<dbReference type="SUPFAM" id="SSF55856">
    <property type="entry name" value="Cytochrome b5-like heme/steroid binding domain"/>
    <property type="match status" value="1"/>
</dbReference>
<comment type="similarity">
    <text evidence="14">In the N-terminal section; belongs to the cytochrome b5 family.</text>
</comment>
<dbReference type="AlphaFoldDB" id="A0A9P4IDJ4"/>
<evidence type="ECO:0000313" key="21">
    <source>
        <dbReference type="Proteomes" id="UP000799772"/>
    </source>
</evidence>
<gene>
    <name evidence="20" type="ORF">NA57DRAFT_66898</name>
</gene>
<evidence type="ECO:0000259" key="18">
    <source>
        <dbReference type="PROSITE" id="PS50255"/>
    </source>
</evidence>
<comment type="catalytic activity">
    <reaction evidence="12">
        <text>(S)-lactate + 2 Fe(III)-[cytochrome c] = 2 Fe(II)-[cytochrome c] + pyruvate + 2 H(+)</text>
        <dbReference type="Rhea" id="RHEA:19909"/>
        <dbReference type="Rhea" id="RHEA-COMP:10350"/>
        <dbReference type="Rhea" id="RHEA-COMP:14399"/>
        <dbReference type="ChEBI" id="CHEBI:15361"/>
        <dbReference type="ChEBI" id="CHEBI:15378"/>
        <dbReference type="ChEBI" id="CHEBI:16651"/>
        <dbReference type="ChEBI" id="CHEBI:29033"/>
        <dbReference type="ChEBI" id="CHEBI:29034"/>
        <dbReference type="EC" id="1.1.2.3"/>
    </reaction>
    <physiologicalReaction direction="left-to-right" evidence="12">
        <dbReference type="Rhea" id="RHEA:19910"/>
    </physiologicalReaction>
</comment>
<evidence type="ECO:0000256" key="1">
    <source>
        <dbReference type="ARBA" id="ARBA00001917"/>
    </source>
</evidence>
<evidence type="ECO:0000256" key="17">
    <source>
        <dbReference type="SAM" id="MobiDB-lite"/>
    </source>
</evidence>
<comment type="similarity">
    <text evidence="13">In the C-terminal section; belongs to the FMN-dependent alpha-hydroxy acid dehydrogenase family.</text>
</comment>
<dbReference type="PROSITE" id="PS00557">
    <property type="entry name" value="FMN_HYDROXY_ACID_DH_1"/>
    <property type="match status" value="1"/>
</dbReference>
<keyword evidence="8" id="KW-0479">Metal-binding</keyword>
<dbReference type="InterPro" id="IPR018506">
    <property type="entry name" value="Cyt_B5_heme-BS"/>
</dbReference>
<dbReference type="EMBL" id="ML978128">
    <property type="protein sequence ID" value="KAF2097290.1"/>
    <property type="molecule type" value="Genomic_DNA"/>
</dbReference>
<keyword evidence="11" id="KW-0496">Mitochondrion</keyword>
<dbReference type="PROSITE" id="PS50255">
    <property type="entry name" value="CYTOCHROME_B5_2"/>
    <property type="match status" value="1"/>
</dbReference>
<evidence type="ECO:0000256" key="9">
    <source>
        <dbReference type="ARBA" id="ARBA00023002"/>
    </source>
</evidence>
<dbReference type="Pfam" id="PF01070">
    <property type="entry name" value="FMN_dh"/>
    <property type="match status" value="1"/>
</dbReference>
<dbReference type="PRINTS" id="PR00363">
    <property type="entry name" value="CYTOCHROMEB5"/>
</dbReference>
<dbReference type="InterPro" id="IPR036400">
    <property type="entry name" value="Cyt_B5-like_heme/steroid_sf"/>
</dbReference>
<name>A0A9P4IDJ4_9PEZI</name>
<feature type="compositionally biased region" description="Basic and acidic residues" evidence="17">
    <location>
        <begin position="84"/>
        <end position="94"/>
    </location>
</feature>
<dbReference type="InterPro" id="IPR037396">
    <property type="entry name" value="FMN_HAD"/>
</dbReference>
<evidence type="ECO:0000256" key="16">
    <source>
        <dbReference type="ARBA" id="ARBA00068515"/>
    </source>
</evidence>
<evidence type="ECO:0000256" key="2">
    <source>
        <dbReference type="ARBA" id="ARBA00001970"/>
    </source>
</evidence>
<keyword evidence="9" id="KW-0560">Oxidoreductase</keyword>
<dbReference type="OrthoDB" id="1925334at2759"/>
<accession>A0A9P4IDJ4</accession>
<dbReference type="EC" id="1.1.2.3" evidence="15"/>
<dbReference type="GO" id="GO:0006089">
    <property type="term" value="P:lactate metabolic process"/>
    <property type="evidence" value="ECO:0007669"/>
    <property type="project" value="TreeGrafter"/>
</dbReference>
<keyword evidence="6" id="KW-0285">Flavoprotein</keyword>
<comment type="subcellular location">
    <subcellularLocation>
        <location evidence="3">Mitochondrion intermembrane space</location>
    </subcellularLocation>
</comment>
<dbReference type="Gene3D" id="3.20.20.70">
    <property type="entry name" value="Aldolase class I"/>
    <property type="match status" value="1"/>
</dbReference>
<reference evidence="20" key="1">
    <citation type="journal article" date="2020" name="Stud. Mycol.">
        <title>101 Dothideomycetes genomes: a test case for predicting lifestyles and emergence of pathogens.</title>
        <authorList>
            <person name="Haridas S."/>
            <person name="Albert R."/>
            <person name="Binder M."/>
            <person name="Bloem J."/>
            <person name="Labutti K."/>
            <person name="Salamov A."/>
            <person name="Andreopoulos B."/>
            <person name="Baker S."/>
            <person name="Barry K."/>
            <person name="Bills G."/>
            <person name="Bluhm B."/>
            <person name="Cannon C."/>
            <person name="Castanera R."/>
            <person name="Culley D."/>
            <person name="Daum C."/>
            <person name="Ezra D."/>
            <person name="Gonzalez J."/>
            <person name="Henrissat B."/>
            <person name="Kuo A."/>
            <person name="Liang C."/>
            <person name="Lipzen A."/>
            <person name="Lutzoni F."/>
            <person name="Magnuson J."/>
            <person name="Mondo S."/>
            <person name="Nolan M."/>
            <person name="Ohm R."/>
            <person name="Pangilinan J."/>
            <person name="Park H.-J."/>
            <person name="Ramirez L."/>
            <person name="Alfaro M."/>
            <person name="Sun H."/>
            <person name="Tritt A."/>
            <person name="Yoshinaga Y."/>
            <person name="Zwiers L.-H."/>
            <person name="Turgeon B."/>
            <person name="Goodwin S."/>
            <person name="Spatafora J."/>
            <person name="Crous P."/>
            <person name="Grigoriev I."/>
        </authorList>
    </citation>
    <scope>NUCLEOTIDE SEQUENCE</scope>
    <source>
        <strain evidence="20">CBS 133067</strain>
    </source>
</reference>
<evidence type="ECO:0000256" key="4">
    <source>
        <dbReference type="ARBA" id="ARBA00011881"/>
    </source>
</evidence>
<feature type="region of interest" description="Disordered" evidence="17">
    <location>
        <begin position="1"/>
        <end position="21"/>
    </location>
</feature>